<evidence type="ECO:0000256" key="1">
    <source>
        <dbReference type="SAM" id="MobiDB-lite"/>
    </source>
</evidence>
<evidence type="ECO:0000313" key="3">
    <source>
        <dbReference type="Proteomes" id="UP001515480"/>
    </source>
</evidence>
<keyword evidence="3" id="KW-1185">Reference proteome</keyword>
<sequence length="181" mass="19697">MEDFVTPAAPQYVAPSTFTYAPPNTKDDGARRPNMWGSGERADRAKYLEKMEEREFHSDKGVCSGTLLDRTTGIGAPKGEMTVSQDFLKSLAADGADKAVQDPAKGREKPSGKPTAVFSFAAEDPKAAHAWEEERTARAAQEALQAAKRKAKRDKKKAKKKAKHEGGDANVAEEAEEEDTE</sequence>
<feature type="region of interest" description="Disordered" evidence="1">
    <location>
        <begin position="124"/>
        <end position="181"/>
    </location>
</feature>
<evidence type="ECO:0000313" key="2">
    <source>
        <dbReference type="EMBL" id="KAL1523623.1"/>
    </source>
</evidence>
<gene>
    <name evidence="2" type="ORF">AB1Y20_018559</name>
</gene>
<dbReference type="Proteomes" id="UP001515480">
    <property type="component" value="Unassembled WGS sequence"/>
</dbReference>
<dbReference type="EMBL" id="JBGBPQ010000005">
    <property type="protein sequence ID" value="KAL1523623.1"/>
    <property type="molecule type" value="Genomic_DNA"/>
</dbReference>
<dbReference type="AlphaFoldDB" id="A0AB34JNY9"/>
<feature type="compositionally biased region" description="Basic residues" evidence="1">
    <location>
        <begin position="147"/>
        <end position="163"/>
    </location>
</feature>
<reference evidence="2 3" key="1">
    <citation type="journal article" date="2024" name="Science">
        <title>Giant polyketide synthase enzymes in the biosynthesis of giant marine polyether toxins.</title>
        <authorList>
            <person name="Fallon T.R."/>
            <person name="Shende V.V."/>
            <person name="Wierzbicki I.H."/>
            <person name="Pendleton A.L."/>
            <person name="Watervoot N.F."/>
            <person name="Auber R.P."/>
            <person name="Gonzalez D.J."/>
            <person name="Wisecaver J.H."/>
            <person name="Moore B.S."/>
        </authorList>
    </citation>
    <scope>NUCLEOTIDE SEQUENCE [LARGE SCALE GENOMIC DNA]</scope>
    <source>
        <strain evidence="2 3">12B1</strain>
    </source>
</reference>
<proteinExistence type="predicted"/>
<name>A0AB34JNY9_PRYPA</name>
<organism evidence="2 3">
    <name type="scientific">Prymnesium parvum</name>
    <name type="common">Toxic golden alga</name>
    <dbReference type="NCBI Taxonomy" id="97485"/>
    <lineage>
        <taxon>Eukaryota</taxon>
        <taxon>Haptista</taxon>
        <taxon>Haptophyta</taxon>
        <taxon>Prymnesiophyceae</taxon>
        <taxon>Prymnesiales</taxon>
        <taxon>Prymnesiaceae</taxon>
        <taxon>Prymnesium</taxon>
    </lineage>
</organism>
<feature type="compositionally biased region" description="Basic and acidic residues" evidence="1">
    <location>
        <begin position="124"/>
        <end position="137"/>
    </location>
</feature>
<protein>
    <submittedName>
        <fullName evidence="2">Uncharacterized protein</fullName>
    </submittedName>
</protein>
<feature type="compositionally biased region" description="Acidic residues" evidence="1">
    <location>
        <begin position="171"/>
        <end position="181"/>
    </location>
</feature>
<comment type="caution">
    <text evidence="2">The sequence shown here is derived from an EMBL/GenBank/DDBJ whole genome shotgun (WGS) entry which is preliminary data.</text>
</comment>
<accession>A0AB34JNY9</accession>
<feature type="region of interest" description="Disordered" evidence="1">
    <location>
        <begin position="15"/>
        <end position="38"/>
    </location>
</feature>